<dbReference type="PROSITE" id="PS50222">
    <property type="entry name" value="EF_HAND_2"/>
    <property type="match status" value="2"/>
</dbReference>
<sequence>MTTPDDAAATFKEFDYDGDGYITAVEFKLAMTARREQVTGDEIDSIWEHADKDRDGKINQAEFTEAWNA</sequence>
<feature type="domain" description="EF-hand" evidence="3">
    <location>
        <begin position="38"/>
        <end position="69"/>
    </location>
</feature>
<evidence type="ECO:0000313" key="4">
    <source>
        <dbReference type="EMBL" id="GAA4507270.1"/>
    </source>
</evidence>
<dbReference type="Gene3D" id="1.10.238.10">
    <property type="entry name" value="EF-hand"/>
    <property type="match status" value="1"/>
</dbReference>
<comment type="caution">
    <text evidence="4">The sequence shown here is derived from an EMBL/GenBank/DDBJ whole genome shotgun (WGS) entry which is preliminary data.</text>
</comment>
<organism evidence="4 5">
    <name type="scientific">Actinoallomurus oryzae</name>
    <dbReference type="NCBI Taxonomy" id="502180"/>
    <lineage>
        <taxon>Bacteria</taxon>
        <taxon>Bacillati</taxon>
        <taxon>Actinomycetota</taxon>
        <taxon>Actinomycetes</taxon>
        <taxon>Streptosporangiales</taxon>
        <taxon>Thermomonosporaceae</taxon>
        <taxon>Actinoallomurus</taxon>
    </lineage>
</organism>
<evidence type="ECO:0000256" key="2">
    <source>
        <dbReference type="ARBA" id="ARBA00022837"/>
    </source>
</evidence>
<dbReference type="InterPro" id="IPR018247">
    <property type="entry name" value="EF_Hand_1_Ca_BS"/>
</dbReference>
<proteinExistence type="predicted"/>
<keyword evidence="5" id="KW-1185">Reference proteome</keyword>
<protein>
    <recommendedName>
        <fullName evidence="3">EF-hand domain-containing protein</fullName>
    </recommendedName>
</protein>
<dbReference type="InterPro" id="IPR050145">
    <property type="entry name" value="Centrin_CML-like"/>
</dbReference>
<reference evidence="5" key="1">
    <citation type="journal article" date="2019" name="Int. J. Syst. Evol. Microbiol.">
        <title>The Global Catalogue of Microorganisms (GCM) 10K type strain sequencing project: providing services to taxonomists for standard genome sequencing and annotation.</title>
        <authorList>
            <consortium name="The Broad Institute Genomics Platform"/>
            <consortium name="The Broad Institute Genome Sequencing Center for Infectious Disease"/>
            <person name="Wu L."/>
            <person name="Ma J."/>
        </authorList>
    </citation>
    <scope>NUCLEOTIDE SEQUENCE [LARGE SCALE GENOMIC DNA]</scope>
    <source>
        <strain evidence="5">JCM 17933</strain>
    </source>
</reference>
<gene>
    <name evidence="4" type="ORF">GCM10023191_065470</name>
</gene>
<feature type="domain" description="EF-hand" evidence="3">
    <location>
        <begin position="2"/>
        <end position="37"/>
    </location>
</feature>
<dbReference type="PANTHER" id="PTHR23050">
    <property type="entry name" value="CALCIUM BINDING PROTEIN"/>
    <property type="match status" value="1"/>
</dbReference>
<keyword evidence="1" id="KW-0677">Repeat</keyword>
<evidence type="ECO:0000313" key="5">
    <source>
        <dbReference type="Proteomes" id="UP001500503"/>
    </source>
</evidence>
<name>A0ABP8QQI8_9ACTN</name>
<dbReference type="Proteomes" id="UP001500503">
    <property type="component" value="Unassembled WGS sequence"/>
</dbReference>
<dbReference type="SUPFAM" id="SSF47473">
    <property type="entry name" value="EF-hand"/>
    <property type="match status" value="1"/>
</dbReference>
<dbReference type="SMART" id="SM00054">
    <property type="entry name" value="EFh"/>
    <property type="match status" value="2"/>
</dbReference>
<dbReference type="CDD" id="cd00051">
    <property type="entry name" value="EFh"/>
    <property type="match status" value="1"/>
</dbReference>
<accession>A0ABP8QQI8</accession>
<dbReference type="InterPro" id="IPR002048">
    <property type="entry name" value="EF_hand_dom"/>
</dbReference>
<dbReference type="Pfam" id="PF13499">
    <property type="entry name" value="EF-hand_7"/>
    <property type="match status" value="1"/>
</dbReference>
<dbReference type="EMBL" id="BAABHF010000040">
    <property type="protein sequence ID" value="GAA4507270.1"/>
    <property type="molecule type" value="Genomic_DNA"/>
</dbReference>
<dbReference type="PROSITE" id="PS00018">
    <property type="entry name" value="EF_HAND_1"/>
    <property type="match status" value="2"/>
</dbReference>
<keyword evidence="2" id="KW-0106">Calcium</keyword>
<dbReference type="InterPro" id="IPR011992">
    <property type="entry name" value="EF-hand-dom_pair"/>
</dbReference>
<evidence type="ECO:0000259" key="3">
    <source>
        <dbReference type="PROSITE" id="PS50222"/>
    </source>
</evidence>
<dbReference type="RefSeq" id="WP_345470423.1">
    <property type="nucleotide sequence ID" value="NZ_BAABHF010000040.1"/>
</dbReference>
<evidence type="ECO:0000256" key="1">
    <source>
        <dbReference type="ARBA" id="ARBA00022737"/>
    </source>
</evidence>